<dbReference type="Pfam" id="PF09614">
    <property type="entry name" value="Cas_Csy2"/>
    <property type="match status" value="1"/>
</dbReference>
<gene>
    <name evidence="1" type="ordered locus">Nhal_1197</name>
</gene>
<dbReference type="STRING" id="472759.Nhal_1197"/>
<dbReference type="Proteomes" id="UP000001844">
    <property type="component" value="Chromosome"/>
</dbReference>
<accession>D5BZR4</accession>
<evidence type="ECO:0000313" key="2">
    <source>
        <dbReference type="Proteomes" id="UP000001844"/>
    </source>
</evidence>
<dbReference type="KEGG" id="nhl:Nhal_1197"/>
<name>D5BZR4_NITHN</name>
<dbReference type="OrthoDB" id="1550641at2"/>
<dbReference type="InterPro" id="IPR013398">
    <property type="entry name" value="CRISPR-assoc_prot_Csy2"/>
</dbReference>
<keyword evidence="2" id="KW-1185">Reference proteome</keyword>
<reference evidence="2" key="1">
    <citation type="submission" date="2010-04" db="EMBL/GenBank/DDBJ databases">
        <title>Complete genome sequence of Nitrosococcus halophilus Nc4, a salt-adapted, aerobic obligate ammonia-oxidizing sulfur purple bacterium.</title>
        <authorList>
            <consortium name="US DOE Joint Genome Institute"/>
            <person name="Campbell M.A."/>
            <person name="Malfatti S.A."/>
            <person name="Chain P.S.G."/>
            <person name="Heidelberg J.F."/>
            <person name="Ward B.B."/>
            <person name="Klotz M.G."/>
        </authorList>
    </citation>
    <scope>NUCLEOTIDE SEQUENCE [LARGE SCALE GENOMIC DNA]</scope>
    <source>
        <strain evidence="2">Nc4</strain>
    </source>
</reference>
<sequence>MSLYYLLLPTLNVTGCNWESSHLTRSLPLTAIAGFADYLVSFELADNAADAGAGLEGFVVCLHDGQIHEGLSKNPLALCKGNGLSQTQDDLLNPPLIPEVKGSMSLSLVVALELENKSALDEWLKTRSTAFLQTRRLAGGDIIGIGQPKIYIKRSDLAREMGRLPPGWFISNGADLIAHEPDHFAALINAVAWFPAEDKESQNMSAQSSPFRRRQHPGHWLYATCVGYQLLESPQPRRNRSHASSDADSSTNHAYAEPVHSLAKLLWTRGVLRLQNDSTVDNWLTKNKLLWRWDTNAPSRTVYLSTKAL</sequence>
<dbReference type="RefSeq" id="WP_013032250.1">
    <property type="nucleotide sequence ID" value="NC_013960.1"/>
</dbReference>
<evidence type="ECO:0008006" key="3">
    <source>
        <dbReference type="Google" id="ProtNLM"/>
    </source>
</evidence>
<protein>
    <recommendedName>
        <fullName evidence="3">CRISPR-associated protein, Csy2 family</fullName>
    </recommendedName>
</protein>
<dbReference type="eggNOG" id="ENOG50323NM">
    <property type="taxonomic scope" value="Bacteria"/>
</dbReference>
<dbReference type="HOGENOM" id="CLU_899638_0_0_6"/>
<dbReference type="AlphaFoldDB" id="D5BZR4"/>
<proteinExistence type="predicted"/>
<dbReference type="EMBL" id="CP001798">
    <property type="protein sequence ID" value="ADE14359.1"/>
    <property type="molecule type" value="Genomic_DNA"/>
</dbReference>
<evidence type="ECO:0000313" key="1">
    <source>
        <dbReference type="EMBL" id="ADE14359.1"/>
    </source>
</evidence>
<organism evidence="1 2">
    <name type="scientific">Nitrosococcus halophilus (strain Nc4)</name>
    <dbReference type="NCBI Taxonomy" id="472759"/>
    <lineage>
        <taxon>Bacteria</taxon>
        <taxon>Pseudomonadati</taxon>
        <taxon>Pseudomonadota</taxon>
        <taxon>Gammaproteobacteria</taxon>
        <taxon>Chromatiales</taxon>
        <taxon>Chromatiaceae</taxon>
        <taxon>Nitrosococcus</taxon>
    </lineage>
</organism>